<dbReference type="GO" id="GO:0030286">
    <property type="term" value="C:dynein complex"/>
    <property type="evidence" value="ECO:0007669"/>
    <property type="project" value="InterPro"/>
</dbReference>
<dbReference type="InParanoid" id="A7RYH9"/>
<accession>A7RYH9</accession>
<evidence type="ECO:0000259" key="2">
    <source>
        <dbReference type="Pfam" id="PF12777"/>
    </source>
</evidence>
<evidence type="ECO:0000313" key="4">
    <source>
        <dbReference type="Proteomes" id="UP000001593"/>
    </source>
</evidence>
<dbReference type="GO" id="GO:0051959">
    <property type="term" value="F:dynein light intermediate chain binding"/>
    <property type="evidence" value="ECO:0007669"/>
    <property type="project" value="InterPro"/>
</dbReference>
<keyword evidence="1" id="KW-0472">Membrane</keyword>
<dbReference type="AlphaFoldDB" id="A7RYH9"/>
<feature type="domain" description="Dynein heavy chain coiled coil stalk" evidence="2">
    <location>
        <begin position="3"/>
        <end position="102"/>
    </location>
</feature>
<dbReference type="InterPro" id="IPR024743">
    <property type="entry name" value="Dynein_HC_stalk"/>
</dbReference>
<dbReference type="STRING" id="45351.A7RYH9"/>
<protein>
    <recommendedName>
        <fullName evidence="2">Dynein heavy chain coiled coil stalk domain-containing protein</fullName>
    </recommendedName>
</protein>
<dbReference type="GO" id="GO:0007018">
    <property type="term" value="P:microtubule-based movement"/>
    <property type="evidence" value="ECO:0007669"/>
    <property type="project" value="InterPro"/>
</dbReference>
<gene>
    <name evidence="3" type="ORF">NEMVEDRAFT_v1g97959</name>
</gene>
<evidence type="ECO:0000313" key="3">
    <source>
        <dbReference type="EMBL" id="EDO43524.1"/>
    </source>
</evidence>
<dbReference type="InterPro" id="IPR026983">
    <property type="entry name" value="DHC"/>
</dbReference>
<dbReference type="Gene3D" id="1.20.920.20">
    <property type="match status" value="1"/>
</dbReference>
<feature type="transmembrane region" description="Helical" evidence="1">
    <location>
        <begin position="68"/>
        <end position="86"/>
    </location>
</feature>
<reference evidence="3 4" key="1">
    <citation type="journal article" date="2007" name="Science">
        <title>Sea anemone genome reveals ancestral eumetazoan gene repertoire and genomic organization.</title>
        <authorList>
            <person name="Putnam N.H."/>
            <person name="Srivastava M."/>
            <person name="Hellsten U."/>
            <person name="Dirks B."/>
            <person name="Chapman J."/>
            <person name="Salamov A."/>
            <person name="Terry A."/>
            <person name="Shapiro H."/>
            <person name="Lindquist E."/>
            <person name="Kapitonov V.V."/>
            <person name="Jurka J."/>
            <person name="Genikhovich G."/>
            <person name="Grigoriev I.V."/>
            <person name="Lucas S.M."/>
            <person name="Steele R.E."/>
            <person name="Finnerty J.R."/>
            <person name="Technau U."/>
            <person name="Martindale M.Q."/>
            <person name="Rokhsar D.S."/>
        </authorList>
    </citation>
    <scope>NUCLEOTIDE SEQUENCE [LARGE SCALE GENOMIC DNA]</scope>
    <source>
        <strain evidence="4">CH2 X CH6</strain>
    </source>
</reference>
<dbReference type="HOGENOM" id="CLU_2017933_0_0_1"/>
<organism evidence="3 4">
    <name type="scientific">Nematostella vectensis</name>
    <name type="common">Starlet sea anemone</name>
    <dbReference type="NCBI Taxonomy" id="45351"/>
    <lineage>
        <taxon>Eukaryota</taxon>
        <taxon>Metazoa</taxon>
        <taxon>Cnidaria</taxon>
        <taxon>Anthozoa</taxon>
        <taxon>Hexacorallia</taxon>
        <taxon>Actiniaria</taxon>
        <taxon>Edwardsiidae</taxon>
        <taxon>Nematostella</taxon>
    </lineage>
</organism>
<sequence>MDDKLKGLEDRLKSLSQAYEDASIDKCRQFELTQTLDAQLTQAAYFEKVLASGRQKWLYILQSIRNRLNAIAGGVAVAAAFSSYLGPYNFSFRRDMMTVHWPACLEERGTILFNDCKGRIEKP</sequence>
<keyword evidence="1" id="KW-0812">Transmembrane</keyword>
<dbReference type="GO" id="GO:0045505">
    <property type="term" value="F:dynein intermediate chain binding"/>
    <property type="evidence" value="ECO:0007669"/>
    <property type="project" value="InterPro"/>
</dbReference>
<dbReference type="PANTHER" id="PTHR46961:SF21">
    <property type="entry name" value="LOW QUALITY PROTEIN: DYNEIN BETA CHAIN, FLAGELLAR OUTER ARM-LIKE"/>
    <property type="match status" value="1"/>
</dbReference>
<name>A7RYH9_NEMVE</name>
<dbReference type="PANTHER" id="PTHR46961">
    <property type="entry name" value="DYNEIN HEAVY CHAIN 1, AXONEMAL-LIKE PROTEIN"/>
    <property type="match status" value="1"/>
</dbReference>
<evidence type="ECO:0000256" key="1">
    <source>
        <dbReference type="SAM" id="Phobius"/>
    </source>
</evidence>
<keyword evidence="4" id="KW-1185">Reference proteome</keyword>
<proteinExistence type="predicted"/>
<dbReference type="Pfam" id="PF12777">
    <property type="entry name" value="MT"/>
    <property type="match status" value="1"/>
</dbReference>
<dbReference type="EMBL" id="DS469553">
    <property type="protein sequence ID" value="EDO43524.1"/>
    <property type="molecule type" value="Genomic_DNA"/>
</dbReference>
<dbReference type="PhylomeDB" id="A7RYH9"/>
<keyword evidence="1" id="KW-1133">Transmembrane helix</keyword>
<dbReference type="Proteomes" id="UP000001593">
    <property type="component" value="Unassembled WGS sequence"/>
</dbReference>